<sequence>MGLFRPYERTDKTSSTKRLDRVSLTPRTEPVQEPERADAPAAGAGAGPEKIVVPRQPQKKAAPTRTRKQAEAERMERLHPTLTPKEQRKKDRAARAESQAEAFDRQERSPERVLLRNFVDSRWTINEFMLPAMIVIMAAVMFTTSNLALSSSIALGLWVLMGAAVINTFFMWRSFKKILDERLPGTPKRGLLMYMFNRALMIRRFRRPTPTIPRGGFE</sequence>
<feature type="transmembrane region" description="Helical" evidence="2">
    <location>
        <begin position="155"/>
        <end position="172"/>
    </location>
</feature>
<keyword evidence="2" id="KW-0472">Membrane</keyword>
<dbReference type="OrthoDB" id="5194448at2"/>
<evidence type="ECO:0000313" key="4">
    <source>
        <dbReference type="Proteomes" id="UP000317638"/>
    </source>
</evidence>
<evidence type="ECO:0000313" key="3">
    <source>
        <dbReference type="EMBL" id="TRY18831.1"/>
    </source>
</evidence>
<dbReference type="InterPro" id="IPR021403">
    <property type="entry name" value="DUF3043"/>
</dbReference>
<keyword evidence="2" id="KW-1133">Transmembrane helix</keyword>
<feature type="compositionally biased region" description="Basic and acidic residues" evidence="1">
    <location>
        <begin position="1"/>
        <end position="21"/>
    </location>
</feature>
<keyword evidence="4" id="KW-1185">Reference proteome</keyword>
<dbReference type="Pfam" id="PF11241">
    <property type="entry name" value="DUF3043"/>
    <property type="match status" value="1"/>
</dbReference>
<gene>
    <name evidence="3" type="ORF">FOJ82_06885</name>
</gene>
<evidence type="ECO:0000256" key="1">
    <source>
        <dbReference type="SAM" id="MobiDB-lite"/>
    </source>
</evidence>
<dbReference type="EMBL" id="VKKG01000002">
    <property type="protein sequence ID" value="TRY18831.1"/>
    <property type="molecule type" value="Genomic_DNA"/>
</dbReference>
<protein>
    <submittedName>
        <fullName evidence="3">DUF3043 domain-containing protein</fullName>
    </submittedName>
</protein>
<evidence type="ECO:0000256" key="2">
    <source>
        <dbReference type="SAM" id="Phobius"/>
    </source>
</evidence>
<name>A0A553K2B1_9ACTN</name>
<dbReference type="Proteomes" id="UP000317638">
    <property type="component" value="Unassembled WGS sequence"/>
</dbReference>
<reference evidence="3 4" key="1">
    <citation type="submission" date="2019-07" db="EMBL/GenBank/DDBJ databases">
        <authorList>
            <person name="Zhou L.-Y."/>
        </authorList>
    </citation>
    <scope>NUCLEOTIDE SEQUENCE [LARGE SCALE GENOMIC DNA]</scope>
    <source>
        <strain evidence="3 4">YIM 101269</strain>
    </source>
</reference>
<keyword evidence="2" id="KW-0812">Transmembrane</keyword>
<organism evidence="3 4">
    <name type="scientific">Tessaracoccus rhinocerotis</name>
    <dbReference type="NCBI Taxonomy" id="1689449"/>
    <lineage>
        <taxon>Bacteria</taxon>
        <taxon>Bacillati</taxon>
        <taxon>Actinomycetota</taxon>
        <taxon>Actinomycetes</taxon>
        <taxon>Propionibacteriales</taxon>
        <taxon>Propionibacteriaceae</taxon>
        <taxon>Tessaracoccus</taxon>
    </lineage>
</organism>
<dbReference type="RefSeq" id="WP_143937723.1">
    <property type="nucleotide sequence ID" value="NZ_VKKG01000002.1"/>
</dbReference>
<feature type="region of interest" description="Disordered" evidence="1">
    <location>
        <begin position="1"/>
        <end position="106"/>
    </location>
</feature>
<proteinExistence type="predicted"/>
<dbReference type="AlphaFoldDB" id="A0A553K2B1"/>
<feature type="compositionally biased region" description="Low complexity" evidence="1">
    <location>
        <begin position="39"/>
        <end position="49"/>
    </location>
</feature>
<feature type="transmembrane region" description="Helical" evidence="2">
    <location>
        <begin position="128"/>
        <end position="149"/>
    </location>
</feature>
<feature type="compositionally biased region" description="Basic and acidic residues" evidence="1">
    <location>
        <begin position="68"/>
        <end position="95"/>
    </location>
</feature>
<accession>A0A553K2B1</accession>
<comment type="caution">
    <text evidence="3">The sequence shown here is derived from an EMBL/GenBank/DDBJ whole genome shotgun (WGS) entry which is preliminary data.</text>
</comment>